<dbReference type="EMBL" id="AMGV01000101">
    <property type="protein sequence ID" value="KEF50786.1"/>
    <property type="molecule type" value="Genomic_DNA"/>
</dbReference>
<dbReference type="InterPro" id="IPR011009">
    <property type="entry name" value="Kinase-like_dom_sf"/>
</dbReference>
<gene>
    <name evidence="13" type="ORF">A1O9_13160</name>
</gene>
<feature type="non-terminal residue" evidence="13">
    <location>
        <position position="1"/>
    </location>
</feature>
<dbReference type="GO" id="GO:0000781">
    <property type="term" value="C:chromosome, telomeric region"/>
    <property type="evidence" value="ECO:0007669"/>
    <property type="project" value="UniProtKB-SubCell"/>
</dbReference>
<dbReference type="GO" id="GO:0005524">
    <property type="term" value="F:ATP binding"/>
    <property type="evidence" value="ECO:0007669"/>
    <property type="project" value="InterPro"/>
</dbReference>
<keyword evidence="7" id="KW-0158">Chromosome</keyword>
<evidence type="ECO:0000256" key="7">
    <source>
        <dbReference type="ARBA" id="ARBA00022895"/>
    </source>
</evidence>
<dbReference type="AlphaFoldDB" id="A0A072NT71"/>
<dbReference type="PROSITE" id="PS00109">
    <property type="entry name" value="PROTEIN_KINASE_TYR"/>
    <property type="match status" value="1"/>
</dbReference>
<evidence type="ECO:0000256" key="6">
    <source>
        <dbReference type="ARBA" id="ARBA00019973"/>
    </source>
</evidence>
<dbReference type="InterPro" id="IPR008266">
    <property type="entry name" value="Tyr_kinase_AS"/>
</dbReference>
<accession>A0A072NT71</accession>
<sequence length="258" mass="29176">GTSLLAPDNDTYDNRIFSCLVICPAGRAIHSYESPLELLGALRDAITAHRSLYLEGKVLHRDISENNIIITDPKRNDGFMGMLIDSDLAKELGSGRTGARCRTGTMEFMAIEVLLGISHTYRHDLESFFYVLIWQCARRGWKFLGNSKEQPTRSLLTKWYTGSYREIASAKRGHMHVDGFEDILEELPQPNFDPVKQLCRELRQILFPYRGGLFIGTPKDPEILYGPIVKAFDEAIVGMRTQKNKVLESEIGFVHGPL</sequence>
<proteinExistence type="predicted"/>
<evidence type="ECO:0000313" key="13">
    <source>
        <dbReference type="EMBL" id="KEF50786.1"/>
    </source>
</evidence>
<dbReference type="InterPro" id="IPR000719">
    <property type="entry name" value="Prot_kinase_dom"/>
</dbReference>
<dbReference type="Pfam" id="PF17667">
    <property type="entry name" value="Pkinase_fungal"/>
    <property type="match status" value="1"/>
</dbReference>
<evidence type="ECO:0000256" key="2">
    <source>
        <dbReference type="ARBA" id="ARBA00004574"/>
    </source>
</evidence>
<dbReference type="VEuPathDB" id="FungiDB:A1O9_13160"/>
<reference evidence="13 14" key="1">
    <citation type="submission" date="2013-03" db="EMBL/GenBank/DDBJ databases">
        <title>The Genome Sequence of Exophiala aquamarina CBS 119918.</title>
        <authorList>
            <consortium name="The Broad Institute Genomics Platform"/>
            <person name="Cuomo C."/>
            <person name="de Hoog S."/>
            <person name="Gorbushina A."/>
            <person name="Walker B."/>
            <person name="Young S.K."/>
            <person name="Zeng Q."/>
            <person name="Gargeya S."/>
            <person name="Fitzgerald M."/>
            <person name="Haas B."/>
            <person name="Abouelleil A."/>
            <person name="Allen A.W."/>
            <person name="Alvarado L."/>
            <person name="Arachchi H.M."/>
            <person name="Berlin A.M."/>
            <person name="Chapman S.B."/>
            <person name="Gainer-Dewar J."/>
            <person name="Goldberg J."/>
            <person name="Griggs A."/>
            <person name="Gujja S."/>
            <person name="Hansen M."/>
            <person name="Howarth C."/>
            <person name="Imamovic A."/>
            <person name="Ireland A."/>
            <person name="Larimer J."/>
            <person name="McCowan C."/>
            <person name="Murphy C."/>
            <person name="Pearson M."/>
            <person name="Poon T.W."/>
            <person name="Priest M."/>
            <person name="Roberts A."/>
            <person name="Saif S."/>
            <person name="Shea T."/>
            <person name="Sisk P."/>
            <person name="Sykes S."/>
            <person name="Wortman J."/>
            <person name="Nusbaum C."/>
            <person name="Birren B."/>
        </authorList>
    </citation>
    <scope>NUCLEOTIDE SEQUENCE [LARGE SCALE GENOMIC DNA]</scope>
    <source>
        <strain evidence="13 14">CBS 119918</strain>
    </source>
</reference>
<dbReference type="PROSITE" id="PS50011">
    <property type="entry name" value="PROTEIN_KINASE_DOM"/>
    <property type="match status" value="1"/>
</dbReference>
<name>A0A072NT71_9EURO</name>
<evidence type="ECO:0000256" key="8">
    <source>
        <dbReference type="ARBA" id="ARBA00030980"/>
    </source>
</evidence>
<dbReference type="STRING" id="1182545.A0A072NT71"/>
<evidence type="ECO:0000313" key="14">
    <source>
        <dbReference type="Proteomes" id="UP000027920"/>
    </source>
</evidence>
<comment type="catalytic activity">
    <reaction evidence="11">
        <text>L-seryl-[protein] + ATP = O-phospho-L-seryl-[protein] + ADP + H(+)</text>
        <dbReference type="Rhea" id="RHEA:17989"/>
        <dbReference type="Rhea" id="RHEA-COMP:9863"/>
        <dbReference type="Rhea" id="RHEA-COMP:11604"/>
        <dbReference type="ChEBI" id="CHEBI:15378"/>
        <dbReference type="ChEBI" id="CHEBI:29999"/>
        <dbReference type="ChEBI" id="CHEBI:30616"/>
        <dbReference type="ChEBI" id="CHEBI:83421"/>
        <dbReference type="ChEBI" id="CHEBI:456216"/>
        <dbReference type="EC" id="2.7.11.1"/>
    </reaction>
</comment>
<evidence type="ECO:0000256" key="4">
    <source>
        <dbReference type="ARBA" id="ARBA00012513"/>
    </source>
</evidence>
<feature type="domain" description="Protein kinase" evidence="12">
    <location>
        <begin position="1"/>
        <end position="207"/>
    </location>
</feature>
<comment type="catalytic activity">
    <reaction evidence="10">
        <text>L-threonyl-[protein] + ATP = O-phospho-L-threonyl-[protein] + ADP + H(+)</text>
        <dbReference type="Rhea" id="RHEA:46608"/>
        <dbReference type="Rhea" id="RHEA-COMP:11060"/>
        <dbReference type="Rhea" id="RHEA-COMP:11605"/>
        <dbReference type="ChEBI" id="CHEBI:15378"/>
        <dbReference type="ChEBI" id="CHEBI:30013"/>
        <dbReference type="ChEBI" id="CHEBI:30616"/>
        <dbReference type="ChEBI" id="CHEBI:61977"/>
        <dbReference type="ChEBI" id="CHEBI:456216"/>
        <dbReference type="EC" id="2.7.11.1"/>
    </reaction>
</comment>
<comment type="function">
    <text evidence="1">Component of the EKC/KEOPS complex that is required for the formation of a threonylcarbamoyl group on adenosine at position 37 (t(6)A37) in tRNAs that read codons beginning with adenine. The complex is probably involved in the transfer of the threonylcarbamoyl moiety of threonylcarbamoyl-AMP (TC-AMP) to the N6 group of A37. BUD32 has ATPase activity in the context of the EKC/KEOPS complex and likely plays a supporting role to the catalytic subunit KAE1. The EKC/KEOPS complex also promotes both telomere uncapping and telomere elongation. The complex is required for efficient recruitment of transcriptional coactivators.</text>
</comment>
<dbReference type="OrthoDB" id="4150057at2759"/>
<dbReference type="HOGENOM" id="CLU_005513_1_0_1"/>
<dbReference type="Gene3D" id="1.10.510.10">
    <property type="entry name" value="Transferase(Phosphotransferase) domain 1"/>
    <property type="match status" value="1"/>
</dbReference>
<keyword evidence="14" id="KW-1185">Reference proteome</keyword>
<dbReference type="RefSeq" id="XP_013253376.1">
    <property type="nucleotide sequence ID" value="XM_013397922.1"/>
</dbReference>
<protein>
    <recommendedName>
        <fullName evidence="6">EKC/KEOPS complex subunit BUD32</fullName>
        <ecNumber evidence="4">2.7.11.1</ecNumber>
    </recommendedName>
    <alternativeName>
        <fullName evidence="8 9">Atypical Serine/threonine protein kinase BUD32</fullName>
    </alternativeName>
    <alternativeName>
        <fullName evidence="5">EKC/KEOPS complex subunit bud32</fullName>
    </alternativeName>
</protein>
<dbReference type="GO" id="GO:0004674">
    <property type="term" value="F:protein serine/threonine kinase activity"/>
    <property type="evidence" value="ECO:0007669"/>
    <property type="project" value="UniProtKB-EC"/>
</dbReference>
<evidence type="ECO:0000256" key="1">
    <source>
        <dbReference type="ARBA" id="ARBA00003747"/>
    </source>
</evidence>
<dbReference type="PANTHER" id="PTHR38248">
    <property type="entry name" value="FUNK1 6"/>
    <property type="match status" value="1"/>
</dbReference>
<keyword evidence="7" id="KW-0779">Telomere</keyword>
<dbReference type="GeneID" id="25288051"/>
<comment type="subunit">
    <text evidence="3">Component of the EKC/KEOPS complex composed of at least BUD32, CGI121, GON7, KAE1 and PCC1; the whole complex dimerizes.</text>
</comment>
<evidence type="ECO:0000259" key="12">
    <source>
        <dbReference type="PROSITE" id="PS50011"/>
    </source>
</evidence>
<evidence type="ECO:0000256" key="9">
    <source>
        <dbReference type="ARBA" id="ARBA00033194"/>
    </source>
</evidence>
<organism evidence="13 14">
    <name type="scientific">Exophiala aquamarina CBS 119918</name>
    <dbReference type="NCBI Taxonomy" id="1182545"/>
    <lineage>
        <taxon>Eukaryota</taxon>
        <taxon>Fungi</taxon>
        <taxon>Dikarya</taxon>
        <taxon>Ascomycota</taxon>
        <taxon>Pezizomycotina</taxon>
        <taxon>Eurotiomycetes</taxon>
        <taxon>Chaetothyriomycetidae</taxon>
        <taxon>Chaetothyriales</taxon>
        <taxon>Herpotrichiellaceae</taxon>
        <taxon>Exophiala</taxon>
    </lineage>
</organism>
<comment type="caution">
    <text evidence="13">The sequence shown here is derived from an EMBL/GenBank/DDBJ whole genome shotgun (WGS) entry which is preliminary data.</text>
</comment>
<evidence type="ECO:0000256" key="10">
    <source>
        <dbReference type="ARBA" id="ARBA00047899"/>
    </source>
</evidence>
<dbReference type="InterPro" id="IPR040976">
    <property type="entry name" value="Pkinase_fungal"/>
</dbReference>
<dbReference type="SUPFAM" id="SSF56112">
    <property type="entry name" value="Protein kinase-like (PK-like)"/>
    <property type="match status" value="1"/>
</dbReference>
<dbReference type="PANTHER" id="PTHR38248:SF2">
    <property type="entry name" value="FUNK1 11"/>
    <property type="match status" value="1"/>
</dbReference>
<evidence type="ECO:0000256" key="11">
    <source>
        <dbReference type="ARBA" id="ARBA00048679"/>
    </source>
</evidence>
<evidence type="ECO:0000256" key="3">
    <source>
        <dbReference type="ARBA" id="ARBA00011534"/>
    </source>
</evidence>
<comment type="subcellular location">
    <subcellularLocation>
        <location evidence="2">Chromosome</location>
        <location evidence="2">Telomere</location>
    </subcellularLocation>
</comment>
<dbReference type="EC" id="2.7.11.1" evidence="4"/>
<dbReference type="Proteomes" id="UP000027920">
    <property type="component" value="Unassembled WGS sequence"/>
</dbReference>
<evidence type="ECO:0000256" key="5">
    <source>
        <dbReference type="ARBA" id="ARBA00013948"/>
    </source>
</evidence>